<evidence type="ECO:0000313" key="2">
    <source>
        <dbReference type="Proteomes" id="UP000243679"/>
    </source>
</evidence>
<reference evidence="1 2" key="1">
    <citation type="journal article" date="2017" name="ISME J.">
        <title>An acid-tolerant ammonia-oxidizing ?-proteobacterium from soil.</title>
        <authorList>
            <person name="Hayatsu M."/>
            <person name="Tago K."/>
            <person name="Uchiyama I."/>
            <person name="Toyoda A."/>
            <person name="Wang Y."/>
            <person name="Shimomura Y."/>
            <person name="Okubo T."/>
            <person name="Kurisu F."/>
            <person name="Hirono Y."/>
            <person name="Nonaka K."/>
            <person name="Akiyama H."/>
            <person name="Itoh T."/>
            <person name="Takami H."/>
        </authorList>
    </citation>
    <scope>NUCLEOTIDE SEQUENCE [LARGE SCALE GENOMIC DNA]</scope>
    <source>
        <strain evidence="1 2">TAO100</strain>
    </source>
</reference>
<dbReference type="EMBL" id="AP014836">
    <property type="protein sequence ID" value="BAW80931.1"/>
    <property type="molecule type" value="Genomic_DNA"/>
</dbReference>
<gene>
    <name evidence="1" type="ORF">TAO_1561</name>
</gene>
<organism evidence="1 2">
    <name type="scientific">Candidatus Nitrosoglobus terrae</name>
    <dbReference type="NCBI Taxonomy" id="1630141"/>
    <lineage>
        <taxon>Bacteria</taxon>
        <taxon>Pseudomonadati</taxon>
        <taxon>Pseudomonadota</taxon>
        <taxon>Gammaproteobacteria</taxon>
        <taxon>Chromatiales</taxon>
        <taxon>Chromatiaceae</taxon>
        <taxon>Candidatus Nitrosoglobus</taxon>
    </lineage>
</organism>
<dbReference type="KEGG" id="ntt:TAO_1561"/>
<keyword evidence="2" id="KW-1185">Reference proteome</keyword>
<sequence>MVVTPLSLMTPISAIGPEQGSFRIIVPTFDPNLQKFNVGSAVQKLDQSIVLSNFVTAFPTTNLDC</sequence>
<name>A0A1Q2SP80_9GAMM</name>
<evidence type="ECO:0000313" key="1">
    <source>
        <dbReference type="EMBL" id="BAW80931.1"/>
    </source>
</evidence>
<dbReference type="Proteomes" id="UP000243679">
    <property type="component" value="Chromosome"/>
</dbReference>
<accession>A0A1Q2SP80</accession>
<protein>
    <submittedName>
        <fullName evidence="1">Uncharacterized protein</fullName>
    </submittedName>
</protein>
<dbReference type="AlphaFoldDB" id="A0A1Q2SP80"/>
<proteinExistence type="predicted"/>